<dbReference type="Gene3D" id="2.60.120.560">
    <property type="entry name" value="Exo-inulinase, domain 1"/>
    <property type="match status" value="2"/>
</dbReference>
<sequence>MKKCLSLLSVILLISMTGVNAQGDREELFNGKNLRGWEVLNGNAPYDVEDGMIIGTSVTKSPNTFLATKKEYTNFILEYDMKMDEGLNSGVQIRSHSNKEYNNGRVHGPQVECEDSKRAWAGGIYDEARKGWRYPLDYNPGAKDAFRKGEWNTFKVVAFDHHIMTWVNGVPASNLVEDDIETGFIALQVHSIGNNKELEGKKIRWKNIRLKEINERDFEEYKNMKAPEVSYLKNQLTEREEADGWKLLWDGKTTSGWRGAKLDHFPENGWSINDGILKVHASGGGESTNGGDIVTEKQYSDFILIVDFSITKGANSGIKYFVDTELNKGEGSSIGCEFQILDDEHHPDAKMGVNGNRTMASLYDLITANGYEYNTHLPREKYVNGYENWNRAMIVVNGKKVQHFLNGIKVVEYERDTQMWRALVAYSKYSKWPAFGEYEKGNILLQDHGNEVEFKNIKIKEISR</sequence>
<dbReference type="Pfam" id="PF06439">
    <property type="entry name" value="3keto-disac_hyd"/>
    <property type="match status" value="2"/>
</dbReference>
<comment type="caution">
    <text evidence="3">The sequence shown here is derived from an EMBL/GenBank/DDBJ whole genome shotgun (WGS) entry which is preliminary data.</text>
</comment>
<keyword evidence="1" id="KW-0732">Signal</keyword>
<dbReference type="InterPro" id="IPR010496">
    <property type="entry name" value="AL/BT2_dom"/>
</dbReference>
<dbReference type="STRING" id="1168289.GCA_000259075_03525"/>
<dbReference type="EMBL" id="QPIZ01000002">
    <property type="protein sequence ID" value="RCW38984.1"/>
    <property type="molecule type" value="Genomic_DNA"/>
</dbReference>
<protein>
    <submittedName>
        <fullName evidence="3">Uncharacterized protein DUF1080</fullName>
    </submittedName>
</protein>
<evidence type="ECO:0000313" key="3">
    <source>
        <dbReference type="EMBL" id="RCW38984.1"/>
    </source>
</evidence>
<organism evidence="3 4">
    <name type="scientific">Marinilabilia salmonicolor</name>
    <dbReference type="NCBI Taxonomy" id="989"/>
    <lineage>
        <taxon>Bacteria</taxon>
        <taxon>Pseudomonadati</taxon>
        <taxon>Bacteroidota</taxon>
        <taxon>Bacteroidia</taxon>
        <taxon>Marinilabiliales</taxon>
        <taxon>Marinilabiliaceae</taxon>
        <taxon>Marinilabilia</taxon>
    </lineage>
</organism>
<dbReference type="GO" id="GO:0016787">
    <property type="term" value="F:hydrolase activity"/>
    <property type="evidence" value="ECO:0007669"/>
    <property type="project" value="InterPro"/>
</dbReference>
<feature type="domain" description="3-keto-alpha-glucoside-1,2-lyase/3-keto-2-hydroxy-glucal hydratase" evidence="2">
    <location>
        <begin position="244"/>
        <end position="460"/>
    </location>
</feature>
<feature type="signal peptide" evidence="1">
    <location>
        <begin position="1"/>
        <end position="21"/>
    </location>
</feature>
<reference evidence="3 4" key="1">
    <citation type="submission" date="2018-07" db="EMBL/GenBank/DDBJ databases">
        <title>Freshwater and sediment microbial communities from various areas in North America, analyzing microbe dynamics in response to fracking.</title>
        <authorList>
            <person name="Lamendella R."/>
        </authorList>
    </citation>
    <scope>NUCLEOTIDE SEQUENCE [LARGE SCALE GENOMIC DNA]</scope>
    <source>
        <strain evidence="3 4">160A</strain>
    </source>
</reference>
<keyword evidence="4" id="KW-1185">Reference proteome</keyword>
<gene>
    <name evidence="3" type="ORF">DFO77_102138</name>
</gene>
<feature type="domain" description="3-keto-alpha-glucoside-1,2-lyase/3-keto-2-hydroxy-glucal hydratase" evidence="2">
    <location>
        <begin position="26"/>
        <end position="211"/>
    </location>
</feature>
<accession>A0A2T0XIL1</accession>
<dbReference type="OrthoDB" id="9806233at2"/>
<dbReference type="AlphaFoldDB" id="A0A2T0XIL1"/>
<evidence type="ECO:0000256" key="1">
    <source>
        <dbReference type="SAM" id="SignalP"/>
    </source>
</evidence>
<name>A0A2T0XIL1_9BACT</name>
<evidence type="ECO:0000259" key="2">
    <source>
        <dbReference type="Pfam" id="PF06439"/>
    </source>
</evidence>
<dbReference type="RefSeq" id="WP_106153287.1">
    <property type="nucleotide sequence ID" value="NZ_PVTS01000009.1"/>
</dbReference>
<dbReference type="Proteomes" id="UP000252733">
    <property type="component" value="Unassembled WGS sequence"/>
</dbReference>
<feature type="chain" id="PRO_5030056649" evidence="1">
    <location>
        <begin position="22"/>
        <end position="464"/>
    </location>
</feature>
<proteinExistence type="predicted"/>
<evidence type="ECO:0000313" key="4">
    <source>
        <dbReference type="Proteomes" id="UP000252733"/>
    </source>
</evidence>